<dbReference type="Proteomes" id="UP000265431">
    <property type="component" value="Unassembled WGS sequence"/>
</dbReference>
<keyword evidence="3 4" id="KW-0012">Acyltransferase</keyword>
<dbReference type="InterPro" id="IPR042203">
    <property type="entry name" value="Leu/Phe-tRNA_Trfase_C"/>
</dbReference>
<dbReference type="Pfam" id="PF03588">
    <property type="entry name" value="Leu_Phe_trans"/>
    <property type="match status" value="1"/>
</dbReference>
<comment type="function">
    <text evidence="4">Functions in the N-end rule pathway of protein degradation where it conjugates Leu, Phe and, less efficiently, Met from aminoacyl-tRNAs to the N-termini of proteins containing an N-terminal arginine or lysine.</text>
</comment>
<dbReference type="AlphaFoldDB" id="A0A399QTN2"/>
<evidence type="ECO:0000256" key="3">
    <source>
        <dbReference type="ARBA" id="ARBA00023315"/>
    </source>
</evidence>
<evidence type="ECO:0000256" key="1">
    <source>
        <dbReference type="ARBA" id="ARBA00022490"/>
    </source>
</evidence>
<dbReference type="GO" id="GO:0008914">
    <property type="term" value="F:leucyl-tRNA--protein transferase activity"/>
    <property type="evidence" value="ECO:0007669"/>
    <property type="project" value="UniProtKB-UniRule"/>
</dbReference>
<evidence type="ECO:0000313" key="6">
    <source>
        <dbReference type="Proteomes" id="UP000265431"/>
    </source>
</evidence>
<dbReference type="FunFam" id="3.40.630.70:FF:000001">
    <property type="entry name" value="Leucyl/phenylalanyl-tRNA--protein transferase"/>
    <property type="match status" value="1"/>
</dbReference>
<comment type="catalytic activity">
    <reaction evidence="4">
        <text>N-terminal L-arginyl-[protein] + L-leucyl-tRNA(Leu) = N-terminal L-leucyl-L-arginyl-[protein] + tRNA(Leu) + H(+)</text>
        <dbReference type="Rhea" id="RHEA:50416"/>
        <dbReference type="Rhea" id="RHEA-COMP:9613"/>
        <dbReference type="Rhea" id="RHEA-COMP:9622"/>
        <dbReference type="Rhea" id="RHEA-COMP:12672"/>
        <dbReference type="Rhea" id="RHEA-COMP:12673"/>
        <dbReference type="ChEBI" id="CHEBI:15378"/>
        <dbReference type="ChEBI" id="CHEBI:64719"/>
        <dbReference type="ChEBI" id="CHEBI:78442"/>
        <dbReference type="ChEBI" id="CHEBI:78494"/>
        <dbReference type="ChEBI" id="CHEBI:133044"/>
        <dbReference type="EC" id="2.3.2.6"/>
    </reaction>
</comment>
<comment type="subcellular location">
    <subcellularLocation>
        <location evidence="4">Cytoplasm</location>
    </subcellularLocation>
</comment>
<dbReference type="InterPro" id="IPR016181">
    <property type="entry name" value="Acyl_CoA_acyltransferase"/>
</dbReference>
<organism evidence="5 6">
    <name type="scientific">Henriciella barbarensis</name>
    <dbReference type="NCBI Taxonomy" id="86342"/>
    <lineage>
        <taxon>Bacteria</taxon>
        <taxon>Pseudomonadati</taxon>
        <taxon>Pseudomonadota</taxon>
        <taxon>Alphaproteobacteria</taxon>
        <taxon>Hyphomonadales</taxon>
        <taxon>Hyphomonadaceae</taxon>
        <taxon>Henriciella</taxon>
    </lineage>
</organism>
<dbReference type="SUPFAM" id="SSF55729">
    <property type="entry name" value="Acyl-CoA N-acyltransferases (Nat)"/>
    <property type="match status" value="1"/>
</dbReference>
<proteinExistence type="inferred from homology"/>
<name>A0A399QTN2_9PROT</name>
<dbReference type="EMBL" id="QWGB01000007">
    <property type="protein sequence ID" value="RIJ22198.1"/>
    <property type="molecule type" value="Genomic_DNA"/>
</dbReference>
<dbReference type="Gene3D" id="3.40.630.70">
    <property type="entry name" value="Leucyl/phenylalanyl-tRNA-protein transferase, C-terminal domain"/>
    <property type="match status" value="1"/>
</dbReference>
<gene>
    <name evidence="4" type="primary">aat</name>
    <name evidence="5" type="ORF">D1224_11615</name>
</gene>
<dbReference type="PANTHER" id="PTHR30098">
    <property type="entry name" value="LEUCYL/PHENYLALANYL-TRNA--PROTEIN TRANSFERASE"/>
    <property type="match status" value="1"/>
</dbReference>
<keyword evidence="6" id="KW-1185">Reference proteome</keyword>
<evidence type="ECO:0000256" key="4">
    <source>
        <dbReference type="HAMAP-Rule" id="MF_00688"/>
    </source>
</evidence>
<evidence type="ECO:0000256" key="2">
    <source>
        <dbReference type="ARBA" id="ARBA00022679"/>
    </source>
</evidence>
<comment type="catalytic activity">
    <reaction evidence="4">
        <text>N-terminal L-lysyl-[protein] + L-leucyl-tRNA(Leu) = N-terminal L-leucyl-L-lysyl-[protein] + tRNA(Leu) + H(+)</text>
        <dbReference type="Rhea" id="RHEA:12340"/>
        <dbReference type="Rhea" id="RHEA-COMP:9613"/>
        <dbReference type="Rhea" id="RHEA-COMP:9622"/>
        <dbReference type="Rhea" id="RHEA-COMP:12670"/>
        <dbReference type="Rhea" id="RHEA-COMP:12671"/>
        <dbReference type="ChEBI" id="CHEBI:15378"/>
        <dbReference type="ChEBI" id="CHEBI:65249"/>
        <dbReference type="ChEBI" id="CHEBI:78442"/>
        <dbReference type="ChEBI" id="CHEBI:78494"/>
        <dbReference type="ChEBI" id="CHEBI:133043"/>
        <dbReference type="EC" id="2.3.2.6"/>
    </reaction>
</comment>
<evidence type="ECO:0000313" key="5">
    <source>
        <dbReference type="EMBL" id="RIJ22198.1"/>
    </source>
</evidence>
<sequence length="222" mass="24961">MSDRFNADMLLDCYRQGVFPMADSREDMNLFLISPEIRGVLPLKGFHVPRRLRKTVRKEPYRVTVDQAFYRVMEGCAEDTPDRPTTWINVPIQNLYSSLHKRGYAHSVECWNDEGDLVGGLYGVSLGAAFFGESMFSRATDASKIALVHLVARLIEGGYELLDAQFHNPHLEQFGLLEMKKADFIKRLEAALSHGGDFYSSGTTGEDRLSGEGCLHLITHTS</sequence>
<dbReference type="InterPro" id="IPR004616">
    <property type="entry name" value="Leu/Phe-tRNA_Trfase"/>
</dbReference>
<dbReference type="NCBIfam" id="TIGR00667">
    <property type="entry name" value="aat"/>
    <property type="match status" value="1"/>
</dbReference>
<keyword evidence="2 4" id="KW-0808">Transferase</keyword>
<accession>A0A399QTN2</accession>
<dbReference type="OrthoDB" id="9790282at2"/>
<keyword evidence="1 4" id="KW-0963">Cytoplasm</keyword>
<protein>
    <recommendedName>
        <fullName evidence="4">Leucyl/phenylalanyl-tRNA--protein transferase</fullName>
        <ecNumber evidence="4">2.3.2.6</ecNumber>
    </recommendedName>
    <alternativeName>
        <fullName evidence="4">L/F-transferase</fullName>
    </alternativeName>
    <alternativeName>
        <fullName evidence="4">Leucyltransferase</fullName>
    </alternativeName>
    <alternativeName>
        <fullName evidence="4">Phenyalanyltransferase</fullName>
    </alternativeName>
</protein>
<dbReference type="HAMAP" id="MF_00688">
    <property type="entry name" value="Leu_Phe_trans"/>
    <property type="match status" value="1"/>
</dbReference>
<dbReference type="PANTHER" id="PTHR30098:SF2">
    <property type="entry name" value="LEUCYL_PHENYLALANYL-TRNA--PROTEIN TRANSFERASE"/>
    <property type="match status" value="1"/>
</dbReference>
<dbReference type="EC" id="2.3.2.6" evidence="4"/>
<comment type="catalytic activity">
    <reaction evidence="4">
        <text>L-phenylalanyl-tRNA(Phe) + an N-terminal L-alpha-aminoacyl-[protein] = an N-terminal L-phenylalanyl-L-alpha-aminoacyl-[protein] + tRNA(Phe)</text>
        <dbReference type="Rhea" id="RHEA:43632"/>
        <dbReference type="Rhea" id="RHEA-COMP:9668"/>
        <dbReference type="Rhea" id="RHEA-COMP:9699"/>
        <dbReference type="Rhea" id="RHEA-COMP:10636"/>
        <dbReference type="Rhea" id="RHEA-COMP:10637"/>
        <dbReference type="ChEBI" id="CHEBI:78442"/>
        <dbReference type="ChEBI" id="CHEBI:78531"/>
        <dbReference type="ChEBI" id="CHEBI:78597"/>
        <dbReference type="ChEBI" id="CHEBI:83561"/>
        <dbReference type="EC" id="2.3.2.6"/>
    </reaction>
</comment>
<dbReference type="RefSeq" id="WP_119380117.1">
    <property type="nucleotide sequence ID" value="NZ_QWGB01000007.1"/>
</dbReference>
<reference evidence="5 6" key="1">
    <citation type="submission" date="2018-08" db="EMBL/GenBank/DDBJ databases">
        <title>Henriciella mobilis sp. nov., isolated from seawater.</title>
        <authorList>
            <person name="Cheng H."/>
            <person name="Wu Y.-H."/>
            <person name="Xu X.-W."/>
            <person name="Guo L.-L."/>
        </authorList>
    </citation>
    <scope>NUCLEOTIDE SEQUENCE [LARGE SCALE GENOMIC DNA]</scope>
    <source>
        <strain evidence="5 6">CCUG66934</strain>
    </source>
</reference>
<comment type="caution">
    <text evidence="5">The sequence shown here is derived from an EMBL/GenBank/DDBJ whole genome shotgun (WGS) entry which is preliminary data.</text>
</comment>
<comment type="similarity">
    <text evidence="4">Belongs to the L/F-transferase family.</text>
</comment>
<dbReference type="GO" id="GO:0005737">
    <property type="term" value="C:cytoplasm"/>
    <property type="evidence" value="ECO:0007669"/>
    <property type="project" value="UniProtKB-SubCell"/>
</dbReference>
<dbReference type="GO" id="GO:0030163">
    <property type="term" value="P:protein catabolic process"/>
    <property type="evidence" value="ECO:0007669"/>
    <property type="project" value="UniProtKB-UniRule"/>
</dbReference>